<evidence type="ECO:0000313" key="1">
    <source>
        <dbReference type="EMBL" id="GAF81800.1"/>
    </source>
</evidence>
<reference evidence="1" key="1">
    <citation type="journal article" date="2014" name="Front. Microbiol.">
        <title>High frequency of phylogenetically diverse reductive dehalogenase-homologous genes in deep subseafloor sedimentary metagenomes.</title>
        <authorList>
            <person name="Kawai M."/>
            <person name="Futagami T."/>
            <person name="Toyoda A."/>
            <person name="Takaki Y."/>
            <person name="Nishi S."/>
            <person name="Hori S."/>
            <person name="Arai W."/>
            <person name="Tsubouchi T."/>
            <person name="Morono Y."/>
            <person name="Uchiyama I."/>
            <person name="Ito T."/>
            <person name="Fujiyama A."/>
            <person name="Inagaki F."/>
            <person name="Takami H."/>
        </authorList>
    </citation>
    <scope>NUCLEOTIDE SEQUENCE</scope>
    <source>
        <strain evidence="1">Expedition CK06-06</strain>
    </source>
</reference>
<protein>
    <submittedName>
        <fullName evidence="1">Uncharacterized protein</fullName>
    </submittedName>
</protein>
<name>X0U050_9ZZZZ</name>
<gene>
    <name evidence="1" type="ORF">S01H1_14147</name>
</gene>
<proteinExistence type="predicted"/>
<feature type="non-terminal residue" evidence="1">
    <location>
        <position position="395"/>
    </location>
</feature>
<organism evidence="1">
    <name type="scientific">marine sediment metagenome</name>
    <dbReference type="NCBI Taxonomy" id="412755"/>
    <lineage>
        <taxon>unclassified sequences</taxon>
        <taxon>metagenomes</taxon>
        <taxon>ecological metagenomes</taxon>
    </lineage>
</organism>
<dbReference type="AlphaFoldDB" id="X0U050"/>
<sequence length="395" mass="45330">NPLAYDITDVGVNIDIVMDVIENNITLLYESAIQSHSLDLVTGNINWTIALLQAGESKIYDLYYNTTKIPINRSAYNYTNITTNAEWQEIYLNVSRNITTISDVYTYINFSNWTRLMNPKLEKYNGSHWLDITTRSDINFIDNDNNSVIDWVEWNLATLNGQKRFRIRSMIGAPINVSIVKTILNPPVRIFSNVDWLATISFENTNDFGLSTSYKFEAPTNAFDIFLDGREVNFIYPTTGTIGPYILIEDYISSQTTDEHEVTYSTEAITSHQQRFFPKIYYVDKKGEITYVETVKNYASDLVEDIEIRVFINYAEDLVLCTLDRGKSGCPRYDSDDATILDTERRIEGEYLLKIDSILGNAVDYYTISFEIPTVVSSNVKEGKRSVDGILYDFR</sequence>
<dbReference type="EMBL" id="BARS01007342">
    <property type="protein sequence ID" value="GAF81800.1"/>
    <property type="molecule type" value="Genomic_DNA"/>
</dbReference>
<accession>X0U050</accession>
<feature type="non-terminal residue" evidence="1">
    <location>
        <position position="1"/>
    </location>
</feature>
<comment type="caution">
    <text evidence="1">The sequence shown here is derived from an EMBL/GenBank/DDBJ whole genome shotgun (WGS) entry which is preliminary data.</text>
</comment>